<dbReference type="AlphaFoldDB" id="A0A7S1SVP4"/>
<dbReference type="InterPro" id="IPR007833">
    <property type="entry name" value="Capsule_polysaccharide_synth"/>
</dbReference>
<sequence>MNVVALETPINNRRLVWSTISGISVDRGVEHNLYWRYLEFVKADIAQAEVQRYLNHANESKMLVHTSPSNTDELDAWLSDKPRGKPVLAYLSQVFTDTAVILNIGSGFTSQAHVIWTVANWAVENEQPLIIKFHPRETPPKDLMPIYGPRLNHLTLRRLRELYAWDELLANHPQLILADTANALDTFAIIDAVDTAVTVNSGAGLEALIKGKEVVLAGNAYYGGLGFTHHAPGPEVLRSTLAQLAAHKAARVNDREAVARFFYVFNKWVTVPKRASAVVERACGFPGRWPLPKSQFCDQGDDDEELGTMV</sequence>
<gene>
    <name evidence="1" type="ORF">TCHU04912_LOCUS10412</name>
</gene>
<dbReference type="GO" id="GO:0000271">
    <property type="term" value="P:polysaccharide biosynthetic process"/>
    <property type="evidence" value="ECO:0007669"/>
    <property type="project" value="InterPro"/>
</dbReference>
<protein>
    <submittedName>
        <fullName evidence="1">Uncharacterized protein</fullName>
    </submittedName>
</protein>
<evidence type="ECO:0000313" key="1">
    <source>
        <dbReference type="EMBL" id="CAD9208175.1"/>
    </source>
</evidence>
<accession>A0A7S1SVP4</accession>
<dbReference type="Pfam" id="PF05159">
    <property type="entry name" value="Capsule_synth"/>
    <property type="match status" value="1"/>
</dbReference>
<proteinExistence type="predicted"/>
<dbReference type="EMBL" id="HBGG01020068">
    <property type="protein sequence ID" value="CAD9208175.1"/>
    <property type="molecule type" value="Transcribed_RNA"/>
</dbReference>
<reference evidence="1" key="1">
    <citation type="submission" date="2021-01" db="EMBL/GenBank/DDBJ databases">
        <authorList>
            <person name="Corre E."/>
            <person name="Pelletier E."/>
            <person name="Niang G."/>
            <person name="Scheremetjew M."/>
            <person name="Finn R."/>
            <person name="Kale V."/>
            <person name="Holt S."/>
            <person name="Cochrane G."/>
            <person name="Meng A."/>
            <person name="Brown T."/>
            <person name="Cohen L."/>
        </authorList>
    </citation>
    <scope>NUCLEOTIDE SEQUENCE</scope>
    <source>
        <strain evidence="1">PLY429</strain>
    </source>
</reference>
<name>A0A7S1SVP4_9CHLO</name>
<organism evidence="1">
    <name type="scientific">Tetraselmis chuii</name>
    <dbReference type="NCBI Taxonomy" id="63592"/>
    <lineage>
        <taxon>Eukaryota</taxon>
        <taxon>Viridiplantae</taxon>
        <taxon>Chlorophyta</taxon>
        <taxon>core chlorophytes</taxon>
        <taxon>Chlorodendrophyceae</taxon>
        <taxon>Chlorodendrales</taxon>
        <taxon>Chlorodendraceae</taxon>
        <taxon>Tetraselmis</taxon>
    </lineage>
</organism>
<dbReference type="GO" id="GO:0015774">
    <property type="term" value="P:polysaccharide transport"/>
    <property type="evidence" value="ECO:0007669"/>
    <property type="project" value="InterPro"/>
</dbReference>